<protein>
    <submittedName>
        <fullName evidence="1">Uncharacterized protein</fullName>
    </submittedName>
</protein>
<accession>A0ACC0NZD5</accession>
<evidence type="ECO:0000313" key="1">
    <source>
        <dbReference type="EMBL" id="KAI8558314.1"/>
    </source>
</evidence>
<dbReference type="EMBL" id="CM046391">
    <property type="protein sequence ID" value="KAI8558314.1"/>
    <property type="molecule type" value="Genomic_DNA"/>
</dbReference>
<gene>
    <name evidence="1" type="ORF">RHMOL_Rhmol04G0081600</name>
</gene>
<reference evidence="1" key="1">
    <citation type="submission" date="2022-02" db="EMBL/GenBank/DDBJ databases">
        <title>Plant Genome Project.</title>
        <authorList>
            <person name="Zhang R.-G."/>
        </authorList>
    </citation>
    <scope>NUCLEOTIDE SEQUENCE</scope>
    <source>
        <strain evidence="1">AT1</strain>
    </source>
</reference>
<name>A0ACC0NZD5_RHOML</name>
<organism evidence="1 2">
    <name type="scientific">Rhododendron molle</name>
    <name type="common">Chinese azalea</name>
    <name type="synonym">Azalea mollis</name>
    <dbReference type="NCBI Taxonomy" id="49168"/>
    <lineage>
        <taxon>Eukaryota</taxon>
        <taxon>Viridiplantae</taxon>
        <taxon>Streptophyta</taxon>
        <taxon>Embryophyta</taxon>
        <taxon>Tracheophyta</taxon>
        <taxon>Spermatophyta</taxon>
        <taxon>Magnoliopsida</taxon>
        <taxon>eudicotyledons</taxon>
        <taxon>Gunneridae</taxon>
        <taxon>Pentapetalae</taxon>
        <taxon>asterids</taxon>
        <taxon>Ericales</taxon>
        <taxon>Ericaceae</taxon>
        <taxon>Ericoideae</taxon>
        <taxon>Rhodoreae</taxon>
        <taxon>Rhododendron</taxon>
    </lineage>
</organism>
<dbReference type="Proteomes" id="UP001062846">
    <property type="component" value="Chromosome 4"/>
</dbReference>
<comment type="caution">
    <text evidence="1">The sequence shown here is derived from an EMBL/GenBank/DDBJ whole genome shotgun (WGS) entry which is preliminary data.</text>
</comment>
<keyword evidence="2" id="KW-1185">Reference proteome</keyword>
<sequence>MDALSVTPPESASLASAEYLVISIHGPPSPLVPGDTGTDIRSINSSAANEDRGGSGGSRRSEEGPAGTW</sequence>
<evidence type="ECO:0000313" key="2">
    <source>
        <dbReference type="Proteomes" id="UP001062846"/>
    </source>
</evidence>
<proteinExistence type="predicted"/>